<dbReference type="Gene3D" id="3.40.50.300">
    <property type="entry name" value="P-loop containing nucleotide triphosphate hydrolases"/>
    <property type="match status" value="2"/>
</dbReference>
<dbReference type="Gene3D" id="1.20.920.20">
    <property type="match status" value="1"/>
</dbReference>
<evidence type="ECO:0000259" key="17">
    <source>
        <dbReference type="Pfam" id="PF18199"/>
    </source>
</evidence>
<name>A0AAF0EBR0_9BASI</name>
<evidence type="ECO:0000259" key="14">
    <source>
        <dbReference type="Pfam" id="PF12777"/>
    </source>
</evidence>
<evidence type="ECO:0000256" key="8">
    <source>
        <dbReference type="ARBA" id="ARBA00023017"/>
    </source>
</evidence>
<evidence type="ECO:0000256" key="9">
    <source>
        <dbReference type="ARBA" id="ARBA00023054"/>
    </source>
</evidence>
<dbReference type="Pfam" id="PF18198">
    <property type="entry name" value="AAA_lid_11"/>
    <property type="match status" value="1"/>
</dbReference>
<keyword evidence="4" id="KW-0963">Cytoplasm</keyword>
<proteinExistence type="inferred from homology"/>
<dbReference type="InterPro" id="IPR041228">
    <property type="entry name" value="Dynein_C"/>
</dbReference>
<reference evidence="18" key="1">
    <citation type="submission" date="2023-03" db="EMBL/GenBank/DDBJ databases">
        <title>Mating type loci evolution in Malassezia.</title>
        <authorList>
            <person name="Coelho M.A."/>
        </authorList>
    </citation>
    <scope>NUCLEOTIDE SEQUENCE</scope>
    <source>
        <strain evidence="18">CBS 12830</strain>
    </source>
</reference>
<dbReference type="FunFam" id="1.20.920.20:FF:000002">
    <property type="entry name" value="Cytoplasmic dynein 1 heavy chain"/>
    <property type="match status" value="1"/>
</dbReference>
<feature type="domain" description="Dynein heavy chain region D6 P-loop" evidence="13">
    <location>
        <begin position="906"/>
        <end position="1011"/>
    </location>
</feature>
<accession>A0AAF0EBR0</accession>
<dbReference type="EMBL" id="CP119900">
    <property type="protein sequence ID" value="WFD21605.1"/>
    <property type="molecule type" value="Genomic_DNA"/>
</dbReference>
<keyword evidence="7" id="KW-0067">ATP-binding</keyword>
<dbReference type="GO" id="GO:0045505">
    <property type="term" value="F:dynein intermediate chain binding"/>
    <property type="evidence" value="ECO:0007669"/>
    <property type="project" value="InterPro"/>
</dbReference>
<evidence type="ECO:0000313" key="18">
    <source>
        <dbReference type="EMBL" id="WFD21605.1"/>
    </source>
</evidence>
<dbReference type="InterPro" id="IPR041658">
    <property type="entry name" value="AAA_lid_11"/>
</dbReference>
<keyword evidence="6" id="KW-0547">Nucleotide-binding</keyword>
<keyword evidence="9 12" id="KW-0175">Coiled coil</keyword>
<dbReference type="GO" id="GO:0072384">
    <property type="term" value="P:organelle transport along microtubule"/>
    <property type="evidence" value="ECO:0007669"/>
    <property type="project" value="UniProtKB-ARBA"/>
</dbReference>
<dbReference type="GO" id="GO:0005874">
    <property type="term" value="C:microtubule"/>
    <property type="evidence" value="ECO:0007669"/>
    <property type="project" value="UniProtKB-KW"/>
</dbReference>
<comment type="subcellular location">
    <subcellularLocation>
        <location evidence="1">Cytoplasm</location>
        <location evidence="1">Cytoskeleton</location>
    </subcellularLocation>
</comment>
<evidence type="ECO:0000256" key="1">
    <source>
        <dbReference type="ARBA" id="ARBA00004245"/>
    </source>
</evidence>
<dbReference type="Pfam" id="PF03028">
    <property type="entry name" value="Dynein_heavy"/>
    <property type="match status" value="1"/>
</dbReference>
<dbReference type="Gene3D" id="1.10.8.720">
    <property type="entry name" value="Region D6 of dynein motor"/>
    <property type="match status" value="1"/>
</dbReference>
<evidence type="ECO:0000256" key="12">
    <source>
        <dbReference type="SAM" id="Coils"/>
    </source>
</evidence>
<dbReference type="Gene3D" id="3.10.490.20">
    <property type="match status" value="1"/>
</dbReference>
<evidence type="ECO:0000256" key="5">
    <source>
        <dbReference type="ARBA" id="ARBA00022701"/>
    </source>
</evidence>
<gene>
    <name evidence="18" type="ORF">MEQU1_000260</name>
</gene>
<feature type="domain" description="Dynein heavy chain C-terminal" evidence="17">
    <location>
        <begin position="1201"/>
        <end position="1466"/>
    </location>
</feature>
<evidence type="ECO:0000259" key="13">
    <source>
        <dbReference type="Pfam" id="PF03028"/>
    </source>
</evidence>
<dbReference type="InterPro" id="IPR027417">
    <property type="entry name" value="P-loop_NTPase"/>
</dbReference>
<evidence type="ECO:0000259" key="16">
    <source>
        <dbReference type="Pfam" id="PF18198"/>
    </source>
</evidence>
<feature type="coiled-coil region" evidence="12">
    <location>
        <begin position="310"/>
        <end position="351"/>
    </location>
</feature>
<dbReference type="FunFam" id="1.10.8.720:FF:000003">
    <property type="entry name" value="Cytoplasmic dynein heavy chain 2"/>
    <property type="match status" value="1"/>
</dbReference>
<dbReference type="InterPro" id="IPR035706">
    <property type="entry name" value="AAA_9"/>
</dbReference>
<dbReference type="InterPro" id="IPR042219">
    <property type="entry name" value="AAA_lid_11_sf"/>
</dbReference>
<keyword evidence="19" id="KW-1185">Reference proteome</keyword>
<dbReference type="PANTHER" id="PTHR45703:SF36">
    <property type="entry name" value="DYNEIN HEAVY CHAIN, CYTOPLASMIC"/>
    <property type="match status" value="1"/>
</dbReference>
<dbReference type="PANTHER" id="PTHR45703">
    <property type="entry name" value="DYNEIN HEAVY CHAIN"/>
    <property type="match status" value="1"/>
</dbReference>
<evidence type="ECO:0000256" key="4">
    <source>
        <dbReference type="ARBA" id="ARBA00022490"/>
    </source>
</evidence>
<feature type="domain" description="Dynein heavy chain AAA lid" evidence="16">
    <location>
        <begin position="1045"/>
        <end position="1191"/>
    </location>
</feature>
<dbReference type="GO" id="GO:0030286">
    <property type="term" value="C:dynein complex"/>
    <property type="evidence" value="ECO:0007669"/>
    <property type="project" value="UniProtKB-KW"/>
</dbReference>
<dbReference type="InterPro" id="IPR043160">
    <property type="entry name" value="Dynein_C_barrel"/>
</dbReference>
<dbReference type="InterPro" id="IPR004273">
    <property type="entry name" value="Dynein_heavy_D6_P-loop"/>
</dbReference>
<feature type="domain" description="Dynein heavy chain ATP-binding dynein motor region" evidence="15">
    <location>
        <begin position="455"/>
        <end position="674"/>
    </location>
</feature>
<sequence>MRHDADPTGDWSAAACRTVAQELTSSLDLGEHREAIVDTIVWIHFGASDLGHRVRAWTEREYHPSPQHLLALLASFRDIVREQREQLEDQQRFRLVGLDKLHETVEQVEKLQASLSTKQERLHLANEEANDRLQRMVEQQQAAEQKRESFVAFQAELQAQEAAVAQQRDAVLQELAEAEPAVLDAQAAVSNIKKQHLSEVRSMTNPPAPVKLAMESVCMLLGHHVDGWKNVQSLIRRDDFIASVVHLDTAAAVPRALRERLRREYLQRPEYNYETIQRASTACGPLARWVLAQVHYADILERVAPLRQQVDSLEAQAATTKAQAMDAEATLAALEDSITSYKREYASLISETQSLTHEMELVQARVARSVRLLDGLSAERMRWERGREAFDAQVRTVTGDALLCAAMIAYAGFFDQACRETLWRAWHARLEACSVPVRTPLSLADSLATADERAAWRAMGLSPDLLSMDNAIMLQRCTRVPLLIDPSGRSTAFVQALYAHAQPAIASFLDGSFLQLLERALRFGTPLILTDAEHWDPVILPILNGERHRTGGRTLVRVGTVDVDWAPSFRLVLTTRHAGLVLPASVFARVQVINFTMTPKSLQAHVLTHVLEAERPDVAAQRRDLQALQSEYERRLWRLEQALLTALNEAQGRLLDDERVVSTLESLKAEADDVTHKMRSANELMQSVEQGLQTYAPLAEAFSASYFLLERLRELHPFYAFHMPFFQRVLHDVLAMPRREALHDDAPGMAARQAELYQTFFGTLYERAALSLLHADRLVWALALTQIYCHTGPRAGALDGADAAALLAGADTPTMARLAHARRTDPAAWDAWCAQAAPESPDAALPLPPLDHTIDEVLRHALAVREWRPDRLESALARVVHAIWAAPLLDRPLLALREMARLTPSATPLALCSVAGYDASTRAEACAIAEGVACAQVALGAPEALAQAETALASAARSGTWVLIKNGHLAPAWLATLPTRLSALAPHERCRVWITSELSPSVPAAFLHAAHIVMHEPPAGFKAALLDALDTLHARETPEGVPERERLYFLVAVLHAMVLERVRHTPLGWSHAYEFYDTDLNAAYHLVDVCVADVAHARAHLSPEDVPWASLRMLLAQAVYGGKMDSEADRTMLNALLAHLFTPAAFEPAFVLAPHAKQPCVAPDGVHREDLVAWARHLPEPQPVHWLLLAPAAERTTAANRAYTVLRRVLQLQQSAHRAEALSLEALHEPSTSEPAVPLTAWIDELLALLPADRPLDVVPRDASPLDRFWAREQRMAHEILSRVRKDLTHMADVLAQRTARTNELAALHDVLLQDRVPAAWQQYAVPCGATLRAWLVDLRERVEHAWHAQAPIVLGRLWAAPAFLTATRQCVARHTGASLEQLHLHLTLGTAPASSPQAWRLGPLWLDGAALQPGLTLNDGTATLVPESGWTWTTERPAEDAQHLRLPVFLHAERQTPWLYASVPLAPGESAALATLRAVAIRVT</sequence>
<evidence type="ECO:0000256" key="6">
    <source>
        <dbReference type="ARBA" id="ARBA00022741"/>
    </source>
</evidence>
<dbReference type="InterPro" id="IPR024743">
    <property type="entry name" value="Dynein_HC_stalk"/>
</dbReference>
<feature type="coiled-coil region" evidence="12">
    <location>
        <begin position="101"/>
        <end position="146"/>
    </location>
</feature>
<feature type="coiled-coil region" evidence="12">
    <location>
        <begin position="622"/>
        <end position="684"/>
    </location>
</feature>
<keyword evidence="8" id="KW-0243">Dynein</keyword>
<keyword evidence="10" id="KW-0505">Motor protein</keyword>
<dbReference type="Pfam" id="PF12777">
    <property type="entry name" value="MT"/>
    <property type="match status" value="1"/>
</dbReference>
<dbReference type="Gene3D" id="1.10.8.1220">
    <property type="match status" value="1"/>
</dbReference>
<evidence type="ECO:0000256" key="7">
    <source>
        <dbReference type="ARBA" id="ARBA00022840"/>
    </source>
</evidence>
<dbReference type="Pfam" id="PF12781">
    <property type="entry name" value="AAA_9"/>
    <property type="match status" value="1"/>
</dbReference>
<evidence type="ECO:0000256" key="2">
    <source>
        <dbReference type="ARBA" id="ARBA00008887"/>
    </source>
</evidence>
<dbReference type="Gene3D" id="6.10.140.1060">
    <property type="match status" value="1"/>
</dbReference>
<protein>
    <recommendedName>
        <fullName evidence="3">Dynein heavy chain, cytoplasmic</fullName>
    </recommendedName>
</protein>
<evidence type="ECO:0000259" key="15">
    <source>
        <dbReference type="Pfam" id="PF12781"/>
    </source>
</evidence>
<evidence type="ECO:0000256" key="11">
    <source>
        <dbReference type="ARBA" id="ARBA00023212"/>
    </source>
</evidence>
<comment type="similarity">
    <text evidence="2">Belongs to the dynein heavy chain family.</text>
</comment>
<organism evidence="18 19">
    <name type="scientific">Malassezia equina</name>
    <dbReference type="NCBI Taxonomy" id="1381935"/>
    <lineage>
        <taxon>Eukaryota</taxon>
        <taxon>Fungi</taxon>
        <taxon>Dikarya</taxon>
        <taxon>Basidiomycota</taxon>
        <taxon>Ustilaginomycotina</taxon>
        <taxon>Malasseziomycetes</taxon>
        <taxon>Malasseziales</taxon>
        <taxon>Malasseziaceae</taxon>
        <taxon>Malassezia</taxon>
    </lineage>
</organism>
<keyword evidence="5" id="KW-0493">Microtubule</keyword>
<dbReference type="Gene3D" id="1.20.1270.280">
    <property type="match status" value="1"/>
</dbReference>
<dbReference type="InterPro" id="IPR026983">
    <property type="entry name" value="DHC"/>
</dbReference>
<feature type="domain" description="Dynein heavy chain coiled coil stalk" evidence="14">
    <location>
        <begin position="97"/>
        <end position="426"/>
    </location>
</feature>
<keyword evidence="11" id="KW-0206">Cytoskeleton</keyword>
<evidence type="ECO:0000256" key="10">
    <source>
        <dbReference type="ARBA" id="ARBA00023175"/>
    </source>
</evidence>
<dbReference type="GO" id="GO:0008569">
    <property type="term" value="F:minus-end-directed microtubule motor activity"/>
    <property type="evidence" value="ECO:0007669"/>
    <property type="project" value="InterPro"/>
</dbReference>
<evidence type="ECO:0000256" key="3">
    <source>
        <dbReference type="ARBA" id="ARBA00022197"/>
    </source>
</evidence>
<dbReference type="Pfam" id="PF18199">
    <property type="entry name" value="Dynein_C"/>
    <property type="match status" value="1"/>
</dbReference>
<evidence type="ECO:0000313" key="19">
    <source>
        <dbReference type="Proteomes" id="UP001214415"/>
    </source>
</evidence>
<dbReference type="GO" id="GO:0007097">
    <property type="term" value="P:nuclear migration"/>
    <property type="evidence" value="ECO:0007669"/>
    <property type="project" value="UniProtKB-ARBA"/>
</dbReference>
<dbReference type="GO" id="GO:0005524">
    <property type="term" value="F:ATP binding"/>
    <property type="evidence" value="ECO:0007669"/>
    <property type="project" value="UniProtKB-KW"/>
</dbReference>
<dbReference type="Proteomes" id="UP001214415">
    <property type="component" value="Chromosome 1"/>
</dbReference>
<dbReference type="GO" id="GO:0051959">
    <property type="term" value="F:dynein light intermediate chain binding"/>
    <property type="evidence" value="ECO:0007669"/>
    <property type="project" value="InterPro"/>
</dbReference>